<dbReference type="Proteomes" id="UP000765845">
    <property type="component" value="Unassembled WGS sequence"/>
</dbReference>
<reference evidence="1 2" key="1">
    <citation type="submission" date="2020-04" db="EMBL/GenBank/DDBJ databases">
        <authorList>
            <person name="Yoon J."/>
        </authorList>
    </citation>
    <scope>NUCLEOTIDE SEQUENCE [LARGE SCALE GENOMIC DNA]</scope>
    <source>
        <strain evidence="1 2">KMU-166</strain>
    </source>
</reference>
<dbReference type="EMBL" id="JAAWWK010000006">
    <property type="protein sequence ID" value="NKI19123.1"/>
    <property type="molecule type" value="Genomic_DNA"/>
</dbReference>
<organism evidence="1 2">
    <name type="scientific">Spongiibacter thalassae</name>
    <dbReference type="NCBI Taxonomy" id="2721624"/>
    <lineage>
        <taxon>Bacteria</taxon>
        <taxon>Pseudomonadati</taxon>
        <taxon>Pseudomonadota</taxon>
        <taxon>Gammaproteobacteria</taxon>
        <taxon>Cellvibrionales</taxon>
        <taxon>Spongiibacteraceae</taxon>
        <taxon>Spongiibacter</taxon>
    </lineage>
</organism>
<keyword evidence="2" id="KW-1185">Reference proteome</keyword>
<sequence>MDEQFHHSSRPNATDKQLTEILRLTGNLESNNRMPDEYDVSHHFFRKYIHQQFIYQKPLSFQEIGRQFILFGDIEENHKIRIKFQKKHNIDINHFLMLSLATAVNFHNSTSLNVNNHWYSSLSPALTKNLPDFFNSTSKTITKLRDSLTETQPAQRRASEFYEHTPLINTPFLLLNNSYWIPHRQIFFRGIENFIYNTLSEDSLEEFNSLFTKKFEQHVESIISSLNLPYATEKQLLQRKRSGKVVDFLISDESNNARISVEAKCVSASNNLMLNDGSMEILRATKANIAKATKQCIEFNNWLNKNHDTKPKNPHRDFAIIITYGELQVINAEHFSYLTNEMLSKSLREKYGDDIELERIFFASIGEFEALVKCHIEGISPISETLARILESQKNANAGNKRMAIGQYLFEWEMDQGSHPIIVDRFSKEVENLRAHMKC</sequence>
<proteinExistence type="predicted"/>
<evidence type="ECO:0008006" key="3">
    <source>
        <dbReference type="Google" id="ProtNLM"/>
    </source>
</evidence>
<evidence type="ECO:0000313" key="2">
    <source>
        <dbReference type="Proteomes" id="UP000765845"/>
    </source>
</evidence>
<evidence type="ECO:0000313" key="1">
    <source>
        <dbReference type="EMBL" id="NKI19123.1"/>
    </source>
</evidence>
<comment type="caution">
    <text evidence="1">The sequence shown here is derived from an EMBL/GenBank/DDBJ whole genome shotgun (WGS) entry which is preliminary data.</text>
</comment>
<gene>
    <name evidence="1" type="ORF">HCU74_17075</name>
</gene>
<name>A0ABX1GIU9_9GAMM</name>
<protein>
    <recommendedName>
        <fullName evidence="3">DUF4263 domain-containing protein</fullName>
    </recommendedName>
</protein>
<accession>A0ABX1GIU9</accession>